<dbReference type="HOGENOM" id="CLU_010194_8_0_1"/>
<keyword evidence="5" id="KW-1185">Reference proteome</keyword>
<dbReference type="AlphaFoldDB" id="B0DSS9"/>
<name>B0DSS9_LACBS</name>
<dbReference type="PANTHER" id="PTHR44196:SF1">
    <property type="entry name" value="DEHYDROGENASE_REDUCTASE SDR FAMILY MEMBER 7B"/>
    <property type="match status" value="1"/>
</dbReference>
<dbReference type="InterPro" id="IPR036291">
    <property type="entry name" value="NAD(P)-bd_dom_sf"/>
</dbReference>
<evidence type="ECO:0000313" key="5">
    <source>
        <dbReference type="Proteomes" id="UP000001194"/>
    </source>
</evidence>
<keyword evidence="2" id="KW-0560">Oxidoreductase</keyword>
<proteinExistence type="inferred from homology"/>
<evidence type="ECO:0000256" key="2">
    <source>
        <dbReference type="ARBA" id="ARBA00023002"/>
    </source>
</evidence>
<dbReference type="KEGG" id="lbc:LACBIDRAFT_253994"/>
<reference evidence="4 5" key="1">
    <citation type="journal article" date="2008" name="Nature">
        <title>The genome of Laccaria bicolor provides insights into mycorrhizal symbiosis.</title>
        <authorList>
            <person name="Martin F."/>
            <person name="Aerts A."/>
            <person name="Ahren D."/>
            <person name="Brun A."/>
            <person name="Danchin E.G.J."/>
            <person name="Duchaussoy F."/>
            <person name="Gibon J."/>
            <person name="Kohler A."/>
            <person name="Lindquist E."/>
            <person name="Pereda V."/>
            <person name="Salamov A."/>
            <person name="Shapiro H.J."/>
            <person name="Wuyts J."/>
            <person name="Blaudez D."/>
            <person name="Buee M."/>
            <person name="Brokstein P."/>
            <person name="Canbaeck B."/>
            <person name="Cohen D."/>
            <person name="Courty P.E."/>
            <person name="Coutinho P.M."/>
            <person name="Delaruelle C."/>
            <person name="Detter J.C."/>
            <person name="Deveau A."/>
            <person name="DiFazio S."/>
            <person name="Duplessis S."/>
            <person name="Fraissinet-Tachet L."/>
            <person name="Lucic E."/>
            <person name="Frey-Klett P."/>
            <person name="Fourrey C."/>
            <person name="Feussner I."/>
            <person name="Gay G."/>
            <person name="Grimwood J."/>
            <person name="Hoegger P.J."/>
            <person name="Jain P."/>
            <person name="Kilaru S."/>
            <person name="Labbe J."/>
            <person name="Lin Y.C."/>
            <person name="Legue V."/>
            <person name="Le Tacon F."/>
            <person name="Marmeisse R."/>
            <person name="Melayah D."/>
            <person name="Montanini B."/>
            <person name="Muratet M."/>
            <person name="Nehls U."/>
            <person name="Niculita-Hirzel H."/>
            <person name="Oudot-Le Secq M.P."/>
            <person name="Peter M."/>
            <person name="Quesneville H."/>
            <person name="Rajashekar B."/>
            <person name="Reich M."/>
            <person name="Rouhier N."/>
            <person name="Schmutz J."/>
            <person name="Yin T."/>
            <person name="Chalot M."/>
            <person name="Henrissat B."/>
            <person name="Kuees U."/>
            <person name="Lucas S."/>
            <person name="Van de Peer Y."/>
            <person name="Podila G.K."/>
            <person name="Polle A."/>
            <person name="Pukkila P.J."/>
            <person name="Richardson P.M."/>
            <person name="Rouze P."/>
            <person name="Sanders I.R."/>
            <person name="Stajich J.E."/>
            <person name="Tunlid A."/>
            <person name="Tuskan G."/>
            <person name="Grigoriev I.V."/>
        </authorList>
    </citation>
    <scope>NUCLEOTIDE SEQUENCE [LARGE SCALE GENOMIC DNA]</scope>
    <source>
        <strain evidence="5">S238N-H82 / ATCC MYA-4686</strain>
    </source>
</reference>
<dbReference type="STRING" id="486041.B0DSS9"/>
<evidence type="ECO:0000256" key="1">
    <source>
        <dbReference type="ARBA" id="ARBA00006484"/>
    </source>
</evidence>
<dbReference type="InterPro" id="IPR002347">
    <property type="entry name" value="SDR_fam"/>
</dbReference>
<accession>B0DSS9</accession>
<evidence type="ECO:0000313" key="4">
    <source>
        <dbReference type="EMBL" id="EDR02367.1"/>
    </source>
</evidence>
<dbReference type="CDD" id="cd05233">
    <property type="entry name" value="SDR_c"/>
    <property type="match status" value="1"/>
</dbReference>
<dbReference type="PRINTS" id="PR00081">
    <property type="entry name" value="GDHRDH"/>
</dbReference>
<comment type="similarity">
    <text evidence="1 3">Belongs to the short-chain dehydrogenases/reductases (SDR) family.</text>
</comment>
<dbReference type="EMBL" id="DS547131">
    <property type="protein sequence ID" value="EDR02367.1"/>
    <property type="molecule type" value="Genomic_DNA"/>
</dbReference>
<organism evidence="5">
    <name type="scientific">Laccaria bicolor (strain S238N-H82 / ATCC MYA-4686)</name>
    <name type="common">Bicoloured deceiver</name>
    <name type="synonym">Laccaria laccata var. bicolor</name>
    <dbReference type="NCBI Taxonomy" id="486041"/>
    <lineage>
        <taxon>Eukaryota</taxon>
        <taxon>Fungi</taxon>
        <taxon>Dikarya</taxon>
        <taxon>Basidiomycota</taxon>
        <taxon>Agaricomycotina</taxon>
        <taxon>Agaricomycetes</taxon>
        <taxon>Agaricomycetidae</taxon>
        <taxon>Agaricales</taxon>
        <taxon>Agaricineae</taxon>
        <taxon>Hydnangiaceae</taxon>
        <taxon>Laccaria</taxon>
    </lineage>
</organism>
<dbReference type="Proteomes" id="UP000001194">
    <property type="component" value="Unassembled WGS sequence"/>
</dbReference>
<protein>
    <submittedName>
        <fullName evidence="4">Predicted protein</fullName>
    </submittedName>
</protein>
<dbReference type="SUPFAM" id="SSF51735">
    <property type="entry name" value="NAD(P)-binding Rossmann-fold domains"/>
    <property type="match status" value="1"/>
</dbReference>
<dbReference type="OrthoDB" id="1933717at2759"/>
<dbReference type="PANTHER" id="PTHR44196">
    <property type="entry name" value="DEHYDROGENASE/REDUCTASE SDR FAMILY MEMBER 7B"/>
    <property type="match status" value="1"/>
</dbReference>
<dbReference type="GO" id="GO:0016491">
    <property type="term" value="F:oxidoreductase activity"/>
    <property type="evidence" value="ECO:0007669"/>
    <property type="project" value="UniProtKB-KW"/>
</dbReference>
<dbReference type="GO" id="GO:0016020">
    <property type="term" value="C:membrane"/>
    <property type="evidence" value="ECO:0007669"/>
    <property type="project" value="TreeGrafter"/>
</dbReference>
<gene>
    <name evidence="4" type="ORF">LACBIDRAFT_253994</name>
</gene>
<dbReference type="Pfam" id="PF00106">
    <property type="entry name" value="adh_short"/>
    <property type="match status" value="1"/>
</dbReference>
<sequence>MSTTSLPSDYFLHRYQFTETNHRDVYPVLQDVVSDSQVGKTVLITGASQGIGKGIALAFAKAGASGLVLAARNVQKLEETKAEILKINSKAKVLVVSVDTTLPEAVSALERTVKDAFGHVDILVNNAGIGGRGLVKDIDVNKWWSDMEVNVKGTFLVTQAYLRLLPADKRGFIGNVGSYAAEMVVPSASSYIVSKLAVHRFTELVSSEHPNVQVVAFHPGSVMSSIVADMSDFAHFAQDKVGLPGIFAVYVCSERAAYLDGRYASCNWDVLELEAKKDEIISKDLLKERLTGVYSTV</sequence>
<dbReference type="Gene3D" id="3.40.50.720">
    <property type="entry name" value="NAD(P)-binding Rossmann-like Domain"/>
    <property type="match status" value="1"/>
</dbReference>
<dbReference type="RefSeq" id="XP_001887044.1">
    <property type="nucleotide sequence ID" value="XM_001887009.1"/>
</dbReference>
<dbReference type="PRINTS" id="PR00080">
    <property type="entry name" value="SDRFAMILY"/>
</dbReference>
<dbReference type="InParanoid" id="B0DSS9"/>
<dbReference type="GeneID" id="6082598"/>
<evidence type="ECO:0000256" key="3">
    <source>
        <dbReference type="RuleBase" id="RU000363"/>
    </source>
</evidence>